<evidence type="ECO:0000259" key="17">
    <source>
        <dbReference type="Pfam" id="PF00593"/>
    </source>
</evidence>
<evidence type="ECO:0000256" key="9">
    <source>
        <dbReference type="ARBA" id="ARBA00023065"/>
    </source>
</evidence>
<dbReference type="GO" id="GO:0015891">
    <property type="term" value="P:siderophore transport"/>
    <property type="evidence" value="ECO:0007669"/>
    <property type="project" value="InterPro"/>
</dbReference>
<evidence type="ECO:0000256" key="1">
    <source>
        <dbReference type="ARBA" id="ARBA00004571"/>
    </source>
</evidence>
<keyword evidence="6 14" id="KW-0812">Transmembrane</keyword>
<keyword evidence="12" id="KW-0675">Receptor</keyword>
<dbReference type="Gene3D" id="2.170.130.10">
    <property type="entry name" value="TonB-dependent receptor, plug domain"/>
    <property type="match status" value="1"/>
</dbReference>
<dbReference type="PANTHER" id="PTHR32552">
    <property type="entry name" value="FERRICHROME IRON RECEPTOR-RELATED"/>
    <property type="match status" value="1"/>
</dbReference>
<dbReference type="InterPro" id="IPR036942">
    <property type="entry name" value="Beta-barrel_TonB_sf"/>
</dbReference>
<evidence type="ECO:0000256" key="14">
    <source>
        <dbReference type="PROSITE-ProRule" id="PRU01360"/>
    </source>
</evidence>
<dbReference type="Pfam" id="PF07715">
    <property type="entry name" value="Plug"/>
    <property type="match status" value="1"/>
</dbReference>
<dbReference type="RefSeq" id="WP_082988726.1">
    <property type="nucleotide sequence ID" value="NZ_LOCQ01000041.1"/>
</dbReference>
<keyword evidence="10 15" id="KW-0798">TonB box</keyword>
<dbReference type="InterPro" id="IPR037066">
    <property type="entry name" value="Plug_dom_sf"/>
</dbReference>
<evidence type="ECO:0000256" key="11">
    <source>
        <dbReference type="ARBA" id="ARBA00023136"/>
    </source>
</evidence>
<evidence type="ECO:0000259" key="18">
    <source>
        <dbReference type="Pfam" id="PF07715"/>
    </source>
</evidence>
<dbReference type="PROSITE" id="PS52016">
    <property type="entry name" value="TONB_DEPENDENT_REC_3"/>
    <property type="match status" value="1"/>
</dbReference>
<dbReference type="Proteomes" id="UP000092713">
    <property type="component" value="Unassembled WGS sequence"/>
</dbReference>
<dbReference type="InterPro" id="IPR039426">
    <property type="entry name" value="TonB-dep_rcpt-like"/>
</dbReference>
<dbReference type="EMBL" id="LOCQ01000041">
    <property type="protein sequence ID" value="OBV41011.1"/>
    <property type="molecule type" value="Genomic_DNA"/>
</dbReference>
<feature type="chain" id="PRO_5008355700" evidence="16">
    <location>
        <begin position="30"/>
        <end position="718"/>
    </location>
</feature>
<keyword evidence="5" id="KW-0410">Iron transport</keyword>
<dbReference type="CDD" id="cd01347">
    <property type="entry name" value="ligand_gated_channel"/>
    <property type="match status" value="1"/>
</dbReference>
<dbReference type="SUPFAM" id="SSF56935">
    <property type="entry name" value="Porins"/>
    <property type="match status" value="1"/>
</dbReference>
<evidence type="ECO:0000256" key="3">
    <source>
        <dbReference type="ARBA" id="ARBA00022448"/>
    </source>
</evidence>
<evidence type="ECO:0000256" key="15">
    <source>
        <dbReference type="RuleBase" id="RU003357"/>
    </source>
</evidence>
<evidence type="ECO:0000256" key="10">
    <source>
        <dbReference type="ARBA" id="ARBA00023077"/>
    </source>
</evidence>
<evidence type="ECO:0000256" key="6">
    <source>
        <dbReference type="ARBA" id="ARBA00022692"/>
    </source>
</evidence>
<dbReference type="STRING" id="1747903.ASR47_102254"/>
<evidence type="ECO:0000256" key="7">
    <source>
        <dbReference type="ARBA" id="ARBA00022729"/>
    </source>
</evidence>
<dbReference type="AlphaFoldDB" id="A0A1A7C501"/>
<protein>
    <submittedName>
        <fullName evidence="19">Iron complex outermembrane recepter protein</fullName>
    </submittedName>
</protein>
<comment type="caution">
    <text evidence="19">The sequence shown here is derived from an EMBL/GenBank/DDBJ whole genome shotgun (WGS) entry which is preliminary data.</text>
</comment>
<proteinExistence type="inferred from homology"/>
<dbReference type="InterPro" id="IPR012910">
    <property type="entry name" value="Plug_dom"/>
</dbReference>
<accession>A0A1A7C501</accession>
<organism evidence="19 20">
    <name type="scientific">Janthinobacterium psychrotolerans</name>
    <dbReference type="NCBI Taxonomy" id="1747903"/>
    <lineage>
        <taxon>Bacteria</taxon>
        <taxon>Pseudomonadati</taxon>
        <taxon>Pseudomonadota</taxon>
        <taxon>Betaproteobacteria</taxon>
        <taxon>Burkholderiales</taxon>
        <taxon>Oxalobacteraceae</taxon>
        <taxon>Janthinobacterium</taxon>
    </lineage>
</organism>
<dbReference type="Pfam" id="PF00593">
    <property type="entry name" value="TonB_dep_Rec_b-barrel"/>
    <property type="match status" value="1"/>
</dbReference>
<evidence type="ECO:0000256" key="2">
    <source>
        <dbReference type="ARBA" id="ARBA00009810"/>
    </source>
</evidence>
<comment type="subcellular location">
    <subcellularLocation>
        <location evidence="1 14">Cell outer membrane</location>
        <topology evidence="1 14">Multi-pass membrane protein</topology>
    </subcellularLocation>
</comment>
<keyword evidence="9" id="KW-0406">Ion transport</keyword>
<evidence type="ECO:0000256" key="12">
    <source>
        <dbReference type="ARBA" id="ARBA00023170"/>
    </source>
</evidence>
<evidence type="ECO:0000313" key="19">
    <source>
        <dbReference type="EMBL" id="OBV41011.1"/>
    </source>
</evidence>
<dbReference type="GO" id="GO:0009279">
    <property type="term" value="C:cell outer membrane"/>
    <property type="evidence" value="ECO:0007669"/>
    <property type="project" value="UniProtKB-SubCell"/>
</dbReference>
<dbReference type="PANTHER" id="PTHR32552:SF68">
    <property type="entry name" value="FERRICHROME OUTER MEMBRANE TRANSPORTER_PHAGE RECEPTOR"/>
    <property type="match status" value="1"/>
</dbReference>
<dbReference type="InterPro" id="IPR010105">
    <property type="entry name" value="TonB_sidphr_rcpt"/>
</dbReference>
<keyword evidence="11 14" id="KW-0472">Membrane</keyword>
<dbReference type="PATRIC" id="fig|1747903.4.peg.4674"/>
<keyword evidence="20" id="KW-1185">Reference proteome</keyword>
<name>A0A1A7C501_9BURK</name>
<dbReference type="GO" id="GO:0015344">
    <property type="term" value="F:siderophore uptake transmembrane transporter activity"/>
    <property type="evidence" value="ECO:0007669"/>
    <property type="project" value="TreeGrafter"/>
</dbReference>
<evidence type="ECO:0000256" key="16">
    <source>
        <dbReference type="SAM" id="SignalP"/>
    </source>
</evidence>
<dbReference type="InterPro" id="IPR000531">
    <property type="entry name" value="Beta-barrel_TonB"/>
</dbReference>
<gene>
    <name evidence="19" type="ORF">ASR47_102254</name>
</gene>
<keyword evidence="3 14" id="KW-0813">Transport</keyword>
<evidence type="ECO:0000256" key="8">
    <source>
        <dbReference type="ARBA" id="ARBA00023004"/>
    </source>
</evidence>
<reference evidence="19 20" key="1">
    <citation type="submission" date="2016-04" db="EMBL/GenBank/DDBJ databases">
        <title>Draft genome sequence of Janthinobacterium psychrotolerans sp. nov., isolated from freshwater sediments in Denmark.</title>
        <authorList>
            <person name="Gong X."/>
            <person name="Skrivergaard S."/>
            <person name="Korsgaard B.S."/>
            <person name="Schreiber L."/>
            <person name="Marshall I.P."/>
            <person name="Finster K."/>
            <person name="Schramm A."/>
        </authorList>
    </citation>
    <scope>NUCLEOTIDE SEQUENCE [LARGE SCALE GENOMIC DNA]</scope>
    <source>
        <strain evidence="19 20">S3-2</strain>
    </source>
</reference>
<keyword evidence="7 16" id="KW-0732">Signal</keyword>
<keyword evidence="4 14" id="KW-1134">Transmembrane beta strand</keyword>
<dbReference type="GO" id="GO:0038023">
    <property type="term" value="F:signaling receptor activity"/>
    <property type="evidence" value="ECO:0007669"/>
    <property type="project" value="InterPro"/>
</dbReference>
<keyword evidence="8" id="KW-0408">Iron</keyword>
<dbReference type="NCBIfam" id="TIGR01783">
    <property type="entry name" value="TonB-siderophor"/>
    <property type="match status" value="1"/>
</dbReference>
<dbReference type="OrthoDB" id="127311at2"/>
<comment type="similarity">
    <text evidence="2 14 15">Belongs to the TonB-dependent receptor family.</text>
</comment>
<dbReference type="Gene3D" id="2.40.170.20">
    <property type="entry name" value="TonB-dependent receptor, beta-barrel domain"/>
    <property type="match status" value="1"/>
</dbReference>
<keyword evidence="13 14" id="KW-0998">Cell outer membrane</keyword>
<feature type="domain" description="TonB-dependent receptor-like beta-barrel" evidence="17">
    <location>
        <begin position="260"/>
        <end position="687"/>
    </location>
</feature>
<sequence>MPSFLPAPRPIAFAARLLCLTMLCQPALAADSAALDASADAAPATIQTVHVASTREENAGFGATRASGTTTKSDLSLFETAQSISVLTRDLLDSRQVTTLNEAIQSSAGVSSGSWGKRGWDDFSIRGQRASESIYVDGLKLNQSNYVAQEVFGVESIDILKGPASINFGLVQPGGMVNMVSKRPRAESFNQAGFAVGSYHYKQATFDLGRPLNDSGKAAFRLNGLWSDTDDQTDQVWFKNQYLAPSLSLDLGANTDFTILSSYTRREYLRTQGAPVKGTLLPNRNGPLKRELFYGEPGFGPYDSSQKQIGYSLVHRFENGWKVAQNFRWQTMSMDGRFVSLSGLSANELLQSRSAQLQDVDGNNRALDTNAARTLVFGGMEHNVMAGLDLNHDRVRYANQVCRIAALNVLNPVYNTAITCPPASRLTNTIVSSTGLYLRDQIKLNDNWRLNLAVRHDRARNRELNELTGITQRQDTSSNTGNVALSYVLTPNIIPYVSYATSFLPVSGSDFFGVQFKPEEGRQAEVGSKFQFAGGRINGAMAIYDLTRTNVTTADPDPAHIAILSSAQVQTGEQRTRGFEAEISADLRNGWSVQSALTVLDARVTEDNGGTAGRRLLNTPRQSANVWANYRFRGGVMDGWTAGLGARYEASKTGPSVSYTVPGYTVLDTSLAYQGRGYRVSLNVKNLFDKAYYAGVLNANVLPLGDPRVAVLKAVFDF</sequence>
<evidence type="ECO:0000256" key="4">
    <source>
        <dbReference type="ARBA" id="ARBA00022452"/>
    </source>
</evidence>
<evidence type="ECO:0000256" key="5">
    <source>
        <dbReference type="ARBA" id="ARBA00022496"/>
    </source>
</evidence>
<evidence type="ECO:0000313" key="20">
    <source>
        <dbReference type="Proteomes" id="UP000092713"/>
    </source>
</evidence>
<feature type="signal peptide" evidence="16">
    <location>
        <begin position="1"/>
        <end position="29"/>
    </location>
</feature>
<feature type="domain" description="TonB-dependent receptor plug" evidence="18">
    <location>
        <begin position="77"/>
        <end position="175"/>
    </location>
</feature>
<evidence type="ECO:0000256" key="13">
    <source>
        <dbReference type="ARBA" id="ARBA00023237"/>
    </source>
</evidence>